<name>A0A7J7JZN9_BUGNE</name>
<protein>
    <submittedName>
        <fullName evidence="1">Uncharacterized protein</fullName>
    </submittedName>
</protein>
<keyword evidence="2" id="KW-1185">Reference proteome</keyword>
<organism evidence="1 2">
    <name type="scientific">Bugula neritina</name>
    <name type="common">Brown bryozoan</name>
    <name type="synonym">Sertularia neritina</name>
    <dbReference type="NCBI Taxonomy" id="10212"/>
    <lineage>
        <taxon>Eukaryota</taxon>
        <taxon>Metazoa</taxon>
        <taxon>Spiralia</taxon>
        <taxon>Lophotrochozoa</taxon>
        <taxon>Bryozoa</taxon>
        <taxon>Gymnolaemata</taxon>
        <taxon>Cheilostomatida</taxon>
        <taxon>Flustrina</taxon>
        <taxon>Buguloidea</taxon>
        <taxon>Bugulidae</taxon>
        <taxon>Bugula</taxon>
    </lineage>
</organism>
<gene>
    <name evidence="1" type="ORF">EB796_010329</name>
</gene>
<reference evidence="1" key="1">
    <citation type="submission" date="2020-06" db="EMBL/GenBank/DDBJ databases">
        <title>Draft genome of Bugula neritina, a colonial animal packing powerful symbionts and potential medicines.</title>
        <authorList>
            <person name="Rayko M."/>
        </authorList>
    </citation>
    <scope>NUCLEOTIDE SEQUENCE [LARGE SCALE GENOMIC DNA]</scope>
    <source>
        <strain evidence="1">Kwan_BN1</strain>
    </source>
</reference>
<accession>A0A7J7JZN9</accession>
<evidence type="ECO:0000313" key="2">
    <source>
        <dbReference type="Proteomes" id="UP000593567"/>
    </source>
</evidence>
<proteinExistence type="predicted"/>
<dbReference type="AlphaFoldDB" id="A0A7J7JZN9"/>
<evidence type="ECO:0000313" key="1">
    <source>
        <dbReference type="EMBL" id="KAF6031365.1"/>
    </source>
</evidence>
<dbReference type="EMBL" id="VXIV02001611">
    <property type="protein sequence ID" value="KAF6031365.1"/>
    <property type="molecule type" value="Genomic_DNA"/>
</dbReference>
<dbReference type="Proteomes" id="UP000593567">
    <property type="component" value="Unassembled WGS sequence"/>
</dbReference>
<comment type="caution">
    <text evidence="1">The sequence shown here is derived from an EMBL/GenBank/DDBJ whole genome shotgun (WGS) entry which is preliminary data.</text>
</comment>
<sequence>MFYGKRFLLTHSSLGLNKLKQQIQATRRRLGQNEEEFKTRFLEKLNSNMELFKQECFSYMQLMSREDVSTTVKILARLEEQMELDKAVGLSSEQSTLLTTALRQCHIHSCGSTALDLYHSHANKADTSTFRDSLLLILDLLYENQEYESCATLAKQLLTSSEVKSRIPNLEDLEIVFIFGVLSAFRMNSVTGLQLESALLSRSVQSLLSKNKSLLTNSTLLFALYCLLQKRVNAGLNVLDIQCPQFPSNIVKENLKILAFLDSGHVKKSLNILSSLESKIIRSNSHKTRYIMFSDVFKRILNVGSDELYTQLIHRSRTNMDRYVQKQTLEEHLFNQISQHAHSCTLDDMLIEDEGHLDDYDDAMLKEKVQKVTGTARDSPLFSLHTTKDYDSKSTLSVRSTPTEKTMKIVNGYIVFTDDAAS</sequence>